<proteinExistence type="predicted"/>
<evidence type="ECO:0000256" key="1">
    <source>
        <dbReference type="SAM" id="MobiDB-lite"/>
    </source>
</evidence>
<evidence type="ECO:0000313" key="2">
    <source>
        <dbReference type="EMBL" id="MDM8274870.1"/>
    </source>
</evidence>
<evidence type="ECO:0000313" key="3">
    <source>
        <dbReference type="Proteomes" id="UP001529421"/>
    </source>
</evidence>
<feature type="region of interest" description="Disordered" evidence="1">
    <location>
        <begin position="65"/>
        <end position="95"/>
    </location>
</feature>
<dbReference type="InterPro" id="IPR038695">
    <property type="entry name" value="Saro_0823-like_sf"/>
</dbReference>
<name>A0ABT7V8Q9_9ACTN</name>
<accession>A0ABT7V8Q9</accession>
<dbReference type="EMBL" id="JAUDDZ010000005">
    <property type="protein sequence ID" value="MDM8274870.1"/>
    <property type="molecule type" value="Genomic_DNA"/>
</dbReference>
<organism evidence="2 3">
    <name type="scientific">Enorma phocaeensis</name>
    <dbReference type="NCBI Taxonomy" id="1871019"/>
    <lineage>
        <taxon>Bacteria</taxon>
        <taxon>Bacillati</taxon>
        <taxon>Actinomycetota</taxon>
        <taxon>Coriobacteriia</taxon>
        <taxon>Coriobacteriales</taxon>
        <taxon>Coriobacteriaceae</taxon>
        <taxon>Enorma</taxon>
    </lineage>
</organism>
<sequence>MRGAFVVGFPRCRAVHTLHVRRRIDVAFIDASGTIVEVHEGVMPGRMLACSEATSVIERWSPMPGRAGGYRESSEAPRCSCMPSTRAYTSRRRRE</sequence>
<protein>
    <submittedName>
        <fullName evidence="2">DUF192 domain-containing protein</fullName>
    </submittedName>
</protein>
<comment type="caution">
    <text evidence="2">The sequence shown here is derived from an EMBL/GenBank/DDBJ whole genome shotgun (WGS) entry which is preliminary data.</text>
</comment>
<dbReference type="Proteomes" id="UP001529421">
    <property type="component" value="Unassembled WGS sequence"/>
</dbReference>
<keyword evidence="3" id="KW-1185">Reference proteome</keyword>
<dbReference type="Gene3D" id="2.60.120.1140">
    <property type="entry name" value="Protein of unknown function DUF192"/>
    <property type="match status" value="1"/>
</dbReference>
<reference evidence="3" key="1">
    <citation type="submission" date="2023-06" db="EMBL/GenBank/DDBJ databases">
        <title>Identification and characterization of horizontal gene transfer across gut microbiota members of farm animals based on homology search.</title>
        <authorList>
            <person name="Zeman M."/>
            <person name="Kubasova T."/>
            <person name="Jahodarova E."/>
            <person name="Nykrynova M."/>
            <person name="Rychlik I."/>
        </authorList>
    </citation>
    <scope>NUCLEOTIDE SEQUENCE [LARGE SCALE GENOMIC DNA]</scope>
    <source>
        <strain evidence="3">154_Feed</strain>
    </source>
</reference>
<gene>
    <name evidence="2" type="ORF">QUW28_05070</name>
</gene>